<feature type="domain" description="2Fe-2S ferredoxin-type" evidence="7">
    <location>
        <begin position="68"/>
        <end position="144"/>
    </location>
</feature>
<evidence type="ECO:0000256" key="2">
    <source>
        <dbReference type="ARBA" id="ARBA00022723"/>
    </source>
</evidence>
<accession>A0A1H3FXY8</accession>
<dbReference type="RefSeq" id="WP_089766798.1">
    <property type="nucleotide sequence ID" value="NZ_FNPB01000004.1"/>
</dbReference>
<dbReference type="Pfam" id="PF01799">
    <property type="entry name" value="Fer2_2"/>
    <property type="match status" value="1"/>
</dbReference>
<dbReference type="Proteomes" id="UP000199170">
    <property type="component" value="Unassembled WGS sequence"/>
</dbReference>
<dbReference type="InterPro" id="IPR036884">
    <property type="entry name" value="2Fe-2S-bd_dom_sf"/>
</dbReference>
<dbReference type="STRING" id="660517.SAMN04487946_104235"/>
<dbReference type="Gene3D" id="1.10.150.120">
    <property type="entry name" value="[2Fe-2S]-binding domain"/>
    <property type="match status" value="1"/>
</dbReference>
<gene>
    <name evidence="8" type="ORF">SAMN04487946_104235</name>
</gene>
<dbReference type="PROSITE" id="PS00197">
    <property type="entry name" value="2FE2S_FER_1"/>
    <property type="match status" value="1"/>
</dbReference>
<dbReference type="Gene3D" id="3.10.20.30">
    <property type="match status" value="1"/>
</dbReference>
<dbReference type="Pfam" id="PF00111">
    <property type="entry name" value="Fer2"/>
    <property type="match status" value="1"/>
</dbReference>
<evidence type="ECO:0000256" key="3">
    <source>
        <dbReference type="ARBA" id="ARBA00023002"/>
    </source>
</evidence>
<feature type="region of interest" description="Disordered" evidence="6">
    <location>
        <begin position="1"/>
        <end position="26"/>
    </location>
</feature>
<dbReference type="GO" id="GO:0046872">
    <property type="term" value="F:metal ion binding"/>
    <property type="evidence" value="ECO:0007669"/>
    <property type="project" value="UniProtKB-KW"/>
</dbReference>
<sequence>MSSDGTEADSEPPAPEDGGFDSPSRREVIKGAIGGTLIAANAYLFQNIGEASADTDPEAPGVRERVSNQLKLDVNGRTRFVSVEDQERLAETLRYKLGLTGTKFGCDRAMCGACTVQVDGEPIYSCSYFTRDAVGQEITTVEGLEENGELHPLQESFIENLGGQCAYCTPGMIMSGKSLLEENSDPSREEVKEALSGNLCRCGNYEREIESVLSAAENL</sequence>
<keyword evidence="5" id="KW-0411">Iron-sulfur</keyword>
<dbReference type="InterPro" id="IPR051452">
    <property type="entry name" value="Diverse_Oxidoreductases"/>
</dbReference>
<dbReference type="GO" id="GO:0016491">
    <property type="term" value="F:oxidoreductase activity"/>
    <property type="evidence" value="ECO:0007669"/>
    <property type="project" value="UniProtKB-KW"/>
</dbReference>
<dbReference type="PROSITE" id="PS51085">
    <property type="entry name" value="2FE2S_FER_2"/>
    <property type="match status" value="1"/>
</dbReference>
<dbReference type="InterPro" id="IPR012675">
    <property type="entry name" value="Beta-grasp_dom_sf"/>
</dbReference>
<keyword evidence="9" id="KW-1185">Reference proteome</keyword>
<evidence type="ECO:0000313" key="9">
    <source>
        <dbReference type="Proteomes" id="UP000199170"/>
    </source>
</evidence>
<dbReference type="PANTHER" id="PTHR44379:SF5">
    <property type="entry name" value="OXIDOREDUCTASE WITH IRON-SULFUR SUBUNIT"/>
    <property type="match status" value="1"/>
</dbReference>
<organism evidence="8 9">
    <name type="scientific">Halobellus clavatus</name>
    <dbReference type="NCBI Taxonomy" id="660517"/>
    <lineage>
        <taxon>Archaea</taxon>
        <taxon>Methanobacteriati</taxon>
        <taxon>Methanobacteriota</taxon>
        <taxon>Stenosarchaea group</taxon>
        <taxon>Halobacteria</taxon>
        <taxon>Halobacteriales</taxon>
        <taxon>Haloferacaceae</taxon>
        <taxon>Halobellus</taxon>
    </lineage>
</organism>
<keyword evidence="1" id="KW-0001">2Fe-2S</keyword>
<dbReference type="EMBL" id="FNPB01000004">
    <property type="protein sequence ID" value="SDX95861.1"/>
    <property type="molecule type" value="Genomic_DNA"/>
</dbReference>
<dbReference type="AlphaFoldDB" id="A0A1H3FXY8"/>
<dbReference type="GO" id="GO:0051537">
    <property type="term" value="F:2 iron, 2 sulfur cluster binding"/>
    <property type="evidence" value="ECO:0007669"/>
    <property type="project" value="UniProtKB-KW"/>
</dbReference>
<dbReference type="InterPro" id="IPR001041">
    <property type="entry name" value="2Fe-2S_ferredoxin-type"/>
</dbReference>
<dbReference type="OrthoDB" id="37184at2157"/>
<evidence type="ECO:0000256" key="5">
    <source>
        <dbReference type="ARBA" id="ARBA00023014"/>
    </source>
</evidence>
<name>A0A1H3FXY8_9EURY</name>
<dbReference type="InterPro" id="IPR036010">
    <property type="entry name" value="2Fe-2S_ferredoxin-like_sf"/>
</dbReference>
<evidence type="ECO:0000259" key="7">
    <source>
        <dbReference type="PROSITE" id="PS51085"/>
    </source>
</evidence>
<keyword evidence="4" id="KW-0408">Iron</keyword>
<dbReference type="SUPFAM" id="SSF54292">
    <property type="entry name" value="2Fe-2S ferredoxin-like"/>
    <property type="match status" value="1"/>
</dbReference>
<reference evidence="9" key="1">
    <citation type="submission" date="2016-10" db="EMBL/GenBank/DDBJ databases">
        <authorList>
            <person name="Varghese N."/>
            <person name="Submissions S."/>
        </authorList>
    </citation>
    <scope>NUCLEOTIDE SEQUENCE [LARGE SCALE GENOMIC DNA]</scope>
    <source>
        <strain evidence="9">CGMCC 1.10118</strain>
    </source>
</reference>
<keyword evidence="2" id="KW-0479">Metal-binding</keyword>
<feature type="compositionally biased region" description="Acidic residues" evidence="6">
    <location>
        <begin position="1"/>
        <end position="10"/>
    </location>
</feature>
<evidence type="ECO:0000256" key="6">
    <source>
        <dbReference type="SAM" id="MobiDB-lite"/>
    </source>
</evidence>
<dbReference type="PANTHER" id="PTHR44379">
    <property type="entry name" value="OXIDOREDUCTASE WITH IRON-SULFUR SUBUNIT"/>
    <property type="match status" value="1"/>
</dbReference>
<evidence type="ECO:0000313" key="8">
    <source>
        <dbReference type="EMBL" id="SDX95861.1"/>
    </source>
</evidence>
<dbReference type="InterPro" id="IPR006058">
    <property type="entry name" value="2Fe2S_fd_BS"/>
</dbReference>
<protein>
    <submittedName>
        <fullName evidence="8">Aerobic-type carbon monoxide dehydrogenase, small subunit, CoxS/CutS family</fullName>
    </submittedName>
</protein>
<proteinExistence type="predicted"/>
<keyword evidence="3" id="KW-0560">Oxidoreductase</keyword>
<evidence type="ECO:0000256" key="4">
    <source>
        <dbReference type="ARBA" id="ARBA00023004"/>
    </source>
</evidence>
<evidence type="ECO:0000256" key="1">
    <source>
        <dbReference type="ARBA" id="ARBA00022714"/>
    </source>
</evidence>
<dbReference type="SUPFAM" id="SSF47741">
    <property type="entry name" value="CO dehydrogenase ISP C-domain like"/>
    <property type="match status" value="1"/>
</dbReference>
<dbReference type="InterPro" id="IPR002888">
    <property type="entry name" value="2Fe-2S-bd"/>
</dbReference>